<sequence length="145" mass="16294">MSSRCTQLLERQTIGHVASETQNSPCWICICPGCYTKSNFDHFLIQLFSMSRPDFEWERAYEINGVSDKVLKLLSFTCRTTFIFIVLPVCLSFTINAELIVMVRSNQASNGAAKANSVDSIALFIKRKTTTGDDAHWAQDRDATS</sequence>
<evidence type="ECO:0000313" key="3">
    <source>
        <dbReference type="Proteomes" id="UP000054995"/>
    </source>
</evidence>
<organism evidence="2 3">
    <name type="scientific">Trichinella pseudospiralis</name>
    <name type="common">Parasitic roundworm</name>
    <dbReference type="NCBI Taxonomy" id="6337"/>
    <lineage>
        <taxon>Eukaryota</taxon>
        <taxon>Metazoa</taxon>
        <taxon>Ecdysozoa</taxon>
        <taxon>Nematoda</taxon>
        <taxon>Enoplea</taxon>
        <taxon>Dorylaimia</taxon>
        <taxon>Trichinellida</taxon>
        <taxon>Trichinellidae</taxon>
        <taxon>Trichinella</taxon>
    </lineage>
</organism>
<evidence type="ECO:0000256" key="1">
    <source>
        <dbReference type="SAM" id="Phobius"/>
    </source>
</evidence>
<proteinExistence type="predicted"/>
<evidence type="ECO:0000313" key="2">
    <source>
        <dbReference type="EMBL" id="KRY90789.1"/>
    </source>
</evidence>
<feature type="transmembrane region" description="Helical" evidence="1">
    <location>
        <begin position="81"/>
        <end position="101"/>
    </location>
</feature>
<accession>A0A0V1FY54</accession>
<dbReference type="OrthoDB" id="10547498at2759"/>
<gene>
    <name evidence="2" type="ORF">T4D_1871</name>
</gene>
<reference evidence="2 3" key="1">
    <citation type="submission" date="2015-01" db="EMBL/GenBank/DDBJ databases">
        <title>Evolution of Trichinella species and genotypes.</title>
        <authorList>
            <person name="Korhonen P.K."/>
            <person name="Edoardo P."/>
            <person name="Giuseppe L.R."/>
            <person name="Gasser R.B."/>
        </authorList>
    </citation>
    <scope>NUCLEOTIDE SEQUENCE [LARGE SCALE GENOMIC DNA]</scope>
    <source>
        <strain evidence="2">ISS470</strain>
    </source>
</reference>
<dbReference type="EMBL" id="JYDT01000018">
    <property type="protein sequence ID" value="KRY90789.1"/>
    <property type="molecule type" value="Genomic_DNA"/>
</dbReference>
<name>A0A0V1FY54_TRIPS</name>
<protein>
    <submittedName>
        <fullName evidence="2">Uncharacterized protein</fullName>
    </submittedName>
</protein>
<keyword evidence="1" id="KW-0472">Membrane</keyword>
<comment type="caution">
    <text evidence="2">The sequence shown here is derived from an EMBL/GenBank/DDBJ whole genome shotgun (WGS) entry which is preliminary data.</text>
</comment>
<dbReference type="AlphaFoldDB" id="A0A0V1FY54"/>
<dbReference type="Proteomes" id="UP000054995">
    <property type="component" value="Unassembled WGS sequence"/>
</dbReference>
<keyword evidence="1" id="KW-0812">Transmembrane</keyword>
<keyword evidence="1" id="KW-1133">Transmembrane helix</keyword>
<keyword evidence="3" id="KW-1185">Reference proteome</keyword>